<keyword evidence="2" id="KW-0001">2Fe-2S</keyword>
<protein>
    <submittedName>
        <fullName evidence="9">PDR/VanB family oxidoreductase</fullName>
    </submittedName>
</protein>
<evidence type="ECO:0000313" key="10">
    <source>
        <dbReference type="Proteomes" id="UP001596084"/>
    </source>
</evidence>
<evidence type="ECO:0000256" key="6">
    <source>
        <dbReference type="ARBA" id="ARBA00023014"/>
    </source>
</evidence>
<dbReference type="CDD" id="cd00207">
    <property type="entry name" value="fer2"/>
    <property type="match status" value="1"/>
</dbReference>
<evidence type="ECO:0000259" key="8">
    <source>
        <dbReference type="PROSITE" id="PS51384"/>
    </source>
</evidence>
<dbReference type="InterPro" id="IPR017927">
    <property type="entry name" value="FAD-bd_FR_type"/>
</dbReference>
<dbReference type="Gene3D" id="3.10.20.30">
    <property type="match status" value="1"/>
</dbReference>
<dbReference type="PRINTS" id="PR00409">
    <property type="entry name" value="PHDIOXRDTASE"/>
</dbReference>
<feature type="domain" description="FAD-binding FR-type" evidence="8">
    <location>
        <begin position="2"/>
        <end position="104"/>
    </location>
</feature>
<dbReference type="InterPro" id="IPR036010">
    <property type="entry name" value="2Fe-2S_ferredoxin-like_sf"/>
</dbReference>
<dbReference type="SUPFAM" id="SSF54292">
    <property type="entry name" value="2Fe-2S ferredoxin-like"/>
    <property type="match status" value="1"/>
</dbReference>
<dbReference type="Pfam" id="PF00111">
    <property type="entry name" value="Fer2"/>
    <property type="match status" value="1"/>
</dbReference>
<sequence>MTTTLNAFVHTLRYEADDVISVELRPVPGTEFPAFTAGAHIDLHLPNGMERSYSLSNSCDEHNRYVVGVLRDRASRGGSRCVHEQLRVGMRLPISAPRNNFPLHEEAGHTVLIAGGIGVTPILCMARRLKAIGRSFEVMYFARSRQGAAFVAELEALGMPLLLHFDEEKGGPPDLKALLSAHPHEVLSVRAPEVQTHYYACGPAVMLDAFEKICEELGHENAHIERFSAVEVAASPNAHATYTVELRRSGRIITITPGKSILDTLLAAGVAVDHSCCEGVCGSCETRVLAGEPDHRDSILSAKERATNKVMMVCVSGCKSDSLALDL</sequence>
<dbReference type="Gene3D" id="3.40.50.80">
    <property type="entry name" value="Nucleotide-binding domain of ferredoxin-NADP reductase (FNR) module"/>
    <property type="match status" value="1"/>
</dbReference>
<evidence type="ECO:0000256" key="1">
    <source>
        <dbReference type="ARBA" id="ARBA00022630"/>
    </source>
</evidence>
<evidence type="ECO:0000259" key="7">
    <source>
        <dbReference type="PROSITE" id="PS51085"/>
    </source>
</evidence>
<evidence type="ECO:0000256" key="4">
    <source>
        <dbReference type="ARBA" id="ARBA00023002"/>
    </source>
</evidence>
<dbReference type="InterPro" id="IPR012675">
    <property type="entry name" value="Beta-grasp_dom_sf"/>
</dbReference>
<evidence type="ECO:0000256" key="5">
    <source>
        <dbReference type="ARBA" id="ARBA00023004"/>
    </source>
</evidence>
<keyword evidence="3" id="KW-0479">Metal-binding</keyword>
<evidence type="ECO:0000256" key="3">
    <source>
        <dbReference type="ARBA" id="ARBA00022723"/>
    </source>
</evidence>
<dbReference type="InterPro" id="IPR001041">
    <property type="entry name" value="2Fe-2S_ferredoxin-type"/>
</dbReference>
<dbReference type="PANTHER" id="PTHR47354:SF1">
    <property type="entry name" value="CARNITINE MONOOXYGENASE REDUCTASE SUBUNIT"/>
    <property type="match status" value="1"/>
</dbReference>
<keyword evidence="5" id="KW-0408">Iron</keyword>
<dbReference type="SUPFAM" id="SSF63380">
    <property type="entry name" value="Riboflavin synthase domain-like"/>
    <property type="match status" value="1"/>
</dbReference>
<proteinExistence type="predicted"/>
<dbReference type="PROSITE" id="PS51085">
    <property type="entry name" value="2FE2S_FER_2"/>
    <property type="match status" value="1"/>
</dbReference>
<dbReference type="InterPro" id="IPR050415">
    <property type="entry name" value="MRET"/>
</dbReference>
<dbReference type="CDD" id="cd06185">
    <property type="entry name" value="PDR_like"/>
    <property type="match status" value="1"/>
</dbReference>
<dbReference type="PROSITE" id="PS51384">
    <property type="entry name" value="FAD_FR"/>
    <property type="match status" value="1"/>
</dbReference>
<reference evidence="10" key="1">
    <citation type="journal article" date="2019" name="Int. J. Syst. Evol. Microbiol.">
        <title>The Global Catalogue of Microorganisms (GCM) 10K type strain sequencing project: providing services to taxonomists for standard genome sequencing and annotation.</title>
        <authorList>
            <consortium name="The Broad Institute Genomics Platform"/>
            <consortium name="The Broad Institute Genome Sequencing Center for Infectious Disease"/>
            <person name="Wu L."/>
            <person name="Ma J."/>
        </authorList>
    </citation>
    <scope>NUCLEOTIDE SEQUENCE [LARGE SCALE GENOMIC DNA]</scope>
    <source>
        <strain evidence="10">CGMCC 4.7277</strain>
    </source>
</reference>
<dbReference type="InterPro" id="IPR039261">
    <property type="entry name" value="FNR_nucleotide-bd"/>
</dbReference>
<feature type="domain" description="2Fe-2S ferredoxin-type" evidence="7">
    <location>
        <begin position="242"/>
        <end position="327"/>
    </location>
</feature>
<dbReference type="RefSeq" id="WP_068834520.1">
    <property type="nucleotide sequence ID" value="NZ_JBHSMX010000016.1"/>
</dbReference>
<evidence type="ECO:0000256" key="2">
    <source>
        <dbReference type="ARBA" id="ARBA00022714"/>
    </source>
</evidence>
<dbReference type="InterPro" id="IPR017938">
    <property type="entry name" value="Riboflavin_synthase-like_b-brl"/>
</dbReference>
<keyword evidence="6" id="KW-0411">Iron-sulfur</keyword>
<gene>
    <name evidence="9" type="ORF">ACFPP7_11050</name>
</gene>
<dbReference type="SUPFAM" id="SSF52343">
    <property type="entry name" value="Ferredoxin reductase-like, C-terminal NADP-linked domain"/>
    <property type="match status" value="1"/>
</dbReference>
<dbReference type="EMBL" id="JBHSMX010000016">
    <property type="protein sequence ID" value="MFC5521453.1"/>
    <property type="molecule type" value="Genomic_DNA"/>
</dbReference>
<name>A0ABW0QAA1_9BURK</name>
<evidence type="ECO:0000313" key="9">
    <source>
        <dbReference type="EMBL" id="MFC5521453.1"/>
    </source>
</evidence>
<keyword evidence="10" id="KW-1185">Reference proteome</keyword>
<keyword evidence="1" id="KW-0285">Flavoprotein</keyword>
<keyword evidence="4" id="KW-0560">Oxidoreductase</keyword>
<comment type="caution">
    <text evidence="9">The sequence shown here is derived from an EMBL/GenBank/DDBJ whole genome shotgun (WGS) entry which is preliminary data.</text>
</comment>
<dbReference type="Gene3D" id="2.40.30.10">
    <property type="entry name" value="Translation factors"/>
    <property type="match status" value="1"/>
</dbReference>
<organism evidence="9 10">
    <name type="scientific">Polaromonas jejuensis</name>
    <dbReference type="NCBI Taxonomy" id="457502"/>
    <lineage>
        <taxon>Bacteria</taxon>
        <taxon>Pseudomonadati</taxon>
        <taxon>Pseudomonadota</taxon>
        <taxon>Betaproteobacteria</taxon>
        <taxon>Burkholderiales</taxon>
        <taxon>Comamonadaceae</taxon>
        <taxon>Polaromonas</taxon>
    </lineage>
</organism>
<dbReference type="PANTHER" id="PTHR47354">
    <property type="entry name" value="NADH OXIDOREDUCTASE HCR"/>
    <property type="match status" value="1"/>
</dbReference>
<dbReference type="Proteomes" id="UP001596084">
    <property type="component" value="Unassembled WGS sequence"/>
</dbReference>
<accession>A0ABW0QAA1</accession>